<dbReference type="Proteomes" id="UP000321525">
    <property type="component" value="Unassembled WGS sequence"/>
</dbReference>
<dbReference type="OrthoDB" id="9796554at2"/>
<protein>
    <submittedName>
        <fullName evidence="3">TlpA family protein disulfide reductase</fullName>
    </submittedName>
</protein>
<dbReference type="GO" id="GO:0016209">
    <property type="term" value="F:antioxidant activity"/>
    <property type="evidence" value="ECO:0007669"/>
    <property type="project" value="InterPro"/>
</dbReference>
<dbReference type="InterPro" id="IPR036249">
    <property type="entry name" value="Thioredoxin-like_sf"/>
</dbReference>
<proteinExistence type="predicted"/>
<dbReference type="CDD" id="cd02966">
    <property type="entry name" value="TlpA_like_family"/>
    <property type="match status" value="1"/>
</dbReference>
<dbReference type="InterPro" id="IPR050553">
    <property type="entry name" value="Thioredoxin_ResA/DsbE_sf"/>
</dbReference>
<dbReference type="InterPro" id="IPR000866">
    <property type="entry name" value="AhpC/TSA"/>
</dbReference>
<gene>
    <name evidence="2" type="ORF">ESZ26_14120</name>
    <name evidence="3" type="ORF">ESZ27_15815</name>
</gene>
<evidence type="ECO:0000259" key="1">
    <source>
        <dbReference type="PROSITE" id="PS51352"/>
    </source>
</evidence>
<dbReference type="PANTHER" id="PTHR42852:SF13">
    <property type="entry name" value="PROTEIN DIPZ"/>
    <property type="match status" value="1"/>
</dbReference>
<name>A0A5C6Q4U7_9GAMM</name>
<comment type="caution">
    <text evidence="3">The sequence shown here is derived from an EMBL/GenBank/DDBJ whole genome shotgun (WGS) entry which is preliminary data.</text>
</comment>
<evidence type="ECO:0000313" key="4">
    <source>
        <dbReference type="Proteomes" id="UP000321525"/>
    </source>
</evidence>
<accession>A0A5C6Q4U7</accession>
<evidence type="ECO:0000313" key="2">
    <source>
        <dbReference type="EMBL" id="TWX57117.1"/>
    </source>
</evidence>
<dbReference type="Gene3D" id="3.40.30.10">
    <property type="entry name" value="Glutaredoxin"/>
    <property type="match status" value="1"/>
</dbReference>
<feature type="domain" description="Thioredoxin" evidence="1">
    <location>
        <begin position="8"/>
        <end position="141"/>
    </location>
</feature>
<dbReference type="EMBL" id="VOLR01000020">
    <property type="protein sequence ID" value="TWX57117.1"/>
    <property type="molecule type" value="Genomic_DNA"/>
</dbReference>
<evidence type="ECO:0000313" key="5">
    <source>
        <dbReference type="Proteomes" id="UP000321917"/>
    </source>
</evidence>
<dbReference type="PROSITE" id="PS51352">
    <property type="entry name" value="THIOREDOXIN_2"/>
    <property type="match status" value="1"/>
</dbReference>
<dbReference type="GO" id="GO:0016491">
    <property type="term" value="F:oxidoreductase activity"/>
    <property type="evidence" value="ECO:0007669"/>
    <property type="project" value="InterPro"/>
</dbReference>
<reference evidence="3 5" key="1">
    <citation type="submission" date="2019-07" db="EMBL/GenBank/DDBJ databases">
        <title>Genomes of sea-ice associated Colwellia species.</title>
        <authorList>
            <person name="Bowman J.P."/>
        </authorList>
    </citation>
    <scope>NUCLEOTIDE SEQUENCE [LARGE SCALE GENOMIC DNA]</scope>
    <source>
        <strain evidence="2 4">ACAM 607</strain>
        <strain evidence="3 5">IC036</strain>
    </source>
</reference>
<keyword evidence="4" id="KW-1185">Reference proteome</keyword>
<dbReference type="SUPFAM" id="SSF52833">
    <property type="entry name" value="Thioredoxin-like"/>
    <property type="match status" value="1"/>
</dbReference>
<sequence length="141" mass="16162">MFKESDMLSTGEQISQQAVALKTLDGKTIELANFKKTTVVYFFAPWCQICHVSISNLQDTYEKNQQINVIAIALDYVDKKEVFEFSSQHQLTFPIVLGTEQIKHQYKIEAYPSYYVIDDKNTVIAKSMGYSSEIGLFLRTL</sequence>
<dbReference type="AlphaFoldDB" id="A0A5C6Q4U7"/>
<dbReference type="Proteomes" id="UP000321917">
    <property type="component" value="Unassembled WGS sequence"/>
</dbReference>
<dbReference type="Pfam" id="PF00578">
    <property type="entry name" value="AhpC-TSA"/>
    <property type="match status" value="1"/>
</dbReference>
<dbReference type="InterPro" id="IPR013766">
    <property type="entry name" value="Thioredoxin_domain"/>
</dbReference>
<organism evidence="3 5">
    <name type="scientific">Colwellia hornerae</name>
    <dbReference type="NCBI Taxonomy" id="89402"/>
    <lineage>
        <taxon>Bacteria</taxon>
        <taxon>Pseudomonadati</taxon>
        <taxon>Pseudomonadota</taxon>
        <taxon>Gammaproteobacteria</taxon>
        <taxon>Alteromonadales</taxon>
        <taxon>Colwelliaceae</taxon>
        <taxon>Colwellia</taxon>
    </lineage>
</organism>
<dbReference type="EMBL" id="VOLQ01000038">
    <property type="protein sequence ID" value="TWX63856.1"/>
    <property type="molecule type" value="Genomic_DNA"/>
</dbReference>
<dbReference type="PANTHER" id="PTHR42852">
    <property type="entry name" value="THIOL:DISULFIDE INTERCHANGE PROTEIN DSBE"/>
    <property type="match status" value="1"/>
</dbReference>
<evidence type="ECO:0000313" key="3">
    <source>
        <dbReference type="EMBL" id="TWX63856.1"/>
    </source>
</evidence>